<reference evidence="2 3" key="1">
    <citation type="submission" date="2019-07" db="EMBL/GenBank/DDBJ databases">
        <title>Genomics analysis of Aphanomyces spp. identifies a new class of oomycete effector associated with host adaptation.</title>
        <authorList>
            <person name="Gaulin E."/>
        </authorList>
    </citation>
    <scope>NUCLEOTIDE SEQUENCE [LARGE SCALE GENOMIC DNA]</scope>
    <source>
        <strain evidence="2 3">ATCC 201684</strain>
    </source>
</reference>
<name>A0A6G0XFY3_9STRA</name>
<comment type="caution">
    <text evidence="2">The sequence shown here is derived from an EMBL/GenBank/DDBJ whole genome shotgun (WGS) entry which is preliminary data.</text>
</comment>
<evidence type="ECO:0000313" key="2">
    <source>
        <dbReference type="EMBL" id="KAF0739157.1"/>
    </source>
</evidence>
<dbReference type="AlphaFoldDB" id="A0A6G0XFY3"/>
<evidence type="ECO:0008006" key="4">
    <source>
        <dbReference type="Google" id="ProtNLM"/>
    </source>
</evidence>
<evidence type="ECO:0000313" key="3">
    <source>
        <dbReference type="Proteomes" id="UP000481153"/>
    </source>
</evidence>
<feature type="chain" id="PRO_5026229702" description="RxLR effector protein" evidence="1">
    <location>
        <begin position="25"/>
        <end position="206"/>
    </location>
</feature>
<gene>
    <name evidence="2" type="ORF">Ae201684_005084</name>
</gene>
<dbReference type="VEuPathDB" id="FungiDB:AeMF1_001063"/>
<evidence type="ECO:0000256" key="1">
    <source>
        <dbReference type="SAM" id="SignalP"/>
    </source>
</evidence>
<organism evidence="2 3">
    <name type="scientific">Aphanomyces euteiches</name>
    <dbReference type="NCBI Taxonomy" id="100861"/>
    <lineage>
        <taxon>Eukaryota</taxon>
        <taxon>Sar</taxon>
        <taxon>Stramenopiles</taxon>
        <taxon>Oomycota</taxon>
        <taxon>Saprolegniomycetes</taxon>
        <taxon>Saprolegniales</taxon>
        <taxon>Verrucalvaceae</taxon>
        <taxon>Aphanomyces</taxon>
    </lineage>
</organism>
<dbReference type="EMBL" id="VJMJ01000066">
    <property type="protein sequence ID" value="KAF0739157.1"/>
    <property type="molecule type" value="Genomic_DNA"/>
</dbReference>
<protein>
    <recommendedName>
        <fullName evidence="4">RxLR effector protein</fullName>
    </recommendedName>
</protein>
<feature type="signal peptide" evidence="1">
    <location>
        <begin position="1"/>
        <end position="24"/>
    </location>
</feature>
<sequence length="206" mass="22198">MSNAFKLQWLALVLLLQVSLIVECQHLEAMPFVPVLDEEASARIALRGLKAENEEGVIKNAMALVKGGTNKVTAAAKSTVALVKGGKNKVTAAAKSTVEWVNVKKNKATDKAKACRDIAAFVTSIRGQCETILRDYAEEKRVACAVSAFNLLIKIFGRETMRGFIDREAHYNSCGSCADAADTMVHACRAGKKPHGPAANVKKLKL</sequence>
<keyword evidence="1" id="KW-0732">Signal</keyword>
<dbReference type="Proteomes" id="UP000481153">
    <property type="component" value="Unassembled WGS sequence"/>
</dbReference>
<accession>A0A6G0XFY3</accession>
<proteinExistence type="predicted"/>
<keyword evidence="3" id="KW-1185">Reference proteome</keyword>